<accession>A0A6M0P432</accession>
<keyword evidence="6 8" id="KW-0472">Membrane</keyword>
<evidence type="ECO:0000259" key="9">
    <source>
        <dbReference type="PROSITE" id="PS51779"/>
    </source>
</evidence>
<evidence type="ECO:0000313" key="11">
    <source>
        <dbReference type="Proteomes" id="UP000476934"/>
    </source>
</evidence>
<organism evidence="10 11">
    <name type="scientific">Heyndrickxia ginsengihumi</name>
    <dbReference type="NCBI Taxonomy" id="363870"/>
    <lineage>
        <taxon>Bacteria</taxon>
        <taxon>Bacillati</taxon>
        <taxon>Bacillota</taxon>
        <taxon>Bacilli</taxon>
        <taxon>Bacillales</taxon>
        <taxon>Bacillaceae</taxon>
        <taxon>Heyndrickxia</taxon>
    </lineage>
</organism>
<dbReference type="InterPro" id="IPR050487">
    <property type="entry name" value="FtsQ_DivIB"/>
</dbReference>
<comment type="caution">
    <text evidence="10">The sequence shown here is derived from an EMBL/GenBank/DDBJ whole genome shotgun (WGS) entry which is preliminary data.</text>
</comment>
<dbReference type="PROSITE" id="PS51779">
    <property type="entry name" value="POTRA"/>
    <property type="match status" value="1"/>
</dbReference>
<comment type="similarity">
    <text evidence="8">Belongs to the FtsQ/DivIB family. DivIB subfamily.</text>
</comment>
<feature type="domain" description="POTRA" evidence="9">
    <location>
        <begin position="52"/>
        <end position="120"/>
    </location>
</feature>
<dbReference type="InterPro" id="IPR013685">
    <property type="entry name" value="POTRA_FtsQ_type"/>
</dbReference>
<gene>
    <name evidence="8" type="primary">divIB</name>
    <name evidence="10" type="ORF">G4D61_01545</name>
</gene>
<dbReference type="InterPro" id="IPR034746">
    <property type="entry name" value="POTRA"/>
</dbReference>
<dbReference type="RefSeq" id="WP_025728820.1">
    <property type="nucleotide sequence ID" value="NZ_JAAIWK010000002.1"/>
</dbReference>
<dbReference type="PANTHER" id="PTHR37820:SF1">
    <property type="entry name" value="CELL DIVISION PROTEIN FTSQ"/>
    <property type="match status" value="1"/>
</dbReference>
<reference evidence="10 11" key="2">
    <citation type="submission" date="2020-03" db="EMBL/GenBank/DDBJ databases">
        <title>Bacillus aquiflavi sp. nov., isolated from yellow water of strong flavor Chinese baijiu in Yibin region of China.</title>
        <authorList>
            <person name="Xie J."/>
        </authorList>
    </citation>
    <scope>NUCLEOTIDE SEQUENCE [LARGE SCALE GENOMIC DNA]</scope>
    <source>
        <strain evidence="10 11">Gsoil 114</strain>
    </source>
</reference>
<dbReference type="HAMAP" id="MF_00912">
    <property type="entry name" value="DivIB"/>
    <property type="match status" value="1"/>
</dbReference>
<evidence type="ECO:0000256" key="3">
    <source>
        <dbReference type="ARBA" id="ARBA00022618"/>
    </source>
</evidence>
<name>A0A6M0P432_9BACI</name>
<dbReference type="GO" id="GO:0043093">
    <property type="term" value="P:FtsZ-dependent cytokinesis"/>
    <property type="evidence" value="ECO:0007669"/>
    <property type="project" value="UniProtKB-UniRule"/>
</dbReference>
<dbReference type="Pfam" id="PF03799">
    <property type="entry name" value="FtsQ_DivIB_C"/>
    <property type="match status" value="1"/>
</dbReference>
<evidence type="ECO:0000256" key="7">
    <source>
        <dbReference type="ARBA" id="ARBA00023306"/>
    </source>
</evidence>
<keyword evidence="4 8" id="KW-0812">Transmembrane</keyword>
<dbReference type="Proteomes" id="UP000476934">
    <property type="component" value="Unassembled WGS sequence"/>
</dbReference>
<keyword evidence="3 8" id="KW-0132">Cell division</keyword>
<reference evidence="10 11" key="1">
    <citation type="submission" date="2020-02" db="EMBL/GenBank/DDBJ databases">
        <authorList>
            <person name="Feng H."/>
        </authorList>
    </citation>
    <scope>NUCLEOTIDE SEQUENCE [LARGE SCALE GENOMIC DNA]</scope>
    <source>
        <strain evidence="10 11">Gsoil 114</strain>
    </source>
</reference>
<keyword evidence="11" id="KW-1185">Reference proteome</keyword>
<sequence>MVSQDKNIVSIEDRIPKLKQQRKRKTNRRLILLISSFFLLVIFIIYFQSPLSHVKQVQVTGNETVEKQEIIKKSGISSKTNIWNIRKKNIAEKIESIPEVNQTTIHIALPNTIQIHIKEHTKIGYLQNKTNLYPVLEDGTIVHHALHYVSTDAIIFTNFKEDRVLKDMLQQFKKLPKQIVSSISEVKYTPSKMDKELITLYMNNGFEVRASIPTFAEKMVHYPSIISQLNPNQKGVIDLEVGSYFKAFDTKKKH</sequence>
<dbReference type="InterPro" id="IPR026580">
    <property type="entry name" value="DivIB"/>
</dbReference>
<dbReference type="Gene3D" id="3.40.50.10960">
    <property type="match status" value="1"/>
</dbReference>
<dbReference type="InterPro" id="IPR005548">
    <property type="entry name" value="Cell_div_FtsQ/DivIB_C"/>
</dbReference>
<dbReference type="Pfam" id="PF08478">
    <property type="entry name" value="POTRA_1"/>
    <property type="match status" value="1"/>
</dbReference>
<evidence type="ECO:0000313" key="10">
    <source>
        <dbReference type="EMBL" id="NEY18650.1"/>
    </source>
</evidence>
<comment type="subcellular location">
    <subcellularLocation>
        <location evidence="8">Cell membrane</location>
        <topology evidence="8">Single-pass type II membrane protein</topology>
    </subcellularLocation>
    <subcellularLocation>
        <location evidence="1">Membrane</location>
    </subcellularLocation>
    <text evidence="8">Localizes to the division septum.</text>
</comment>
<evidence type="ECO:0000256" key="4">
    <source>
        <dbReference type="ARBA" id="ARBA00022692"/>
    </source>
</evidence>
<keyword evidence="2 8" id="KW-1003">Cell membrane</keyword>
<feature type="transmembrane region" description="Helical" evidence="8">
    <location>
        <begin position="30"/>
        <end position="47"/>
    </location>
</feature>
<dbReference type="GO" id="GO:0032153">
    <property type="term" value="C:cell division site"/>
    <property type="evidence" value="ECO:0007669"/>
    <property type="project" value="UniProtKB-UniRule"/>
</dbReference>
<dbReference type="GO" id="GO:0005886">
    <property type="term" value="C:plasma membrane"/>
    <property type="evidence" value="ECO:0007669"/>
    <property type="project" value="UniProtKB-SubCell"/>
</dbReference>
<evidence type="ECO:0000256" key="1">
    <source>
        <dbReference type="ARBA" id="ARBA00004370"/>
    </source>
</evidence>
<evidence type="ECO:0000256" key="2">
    <source>
        <dbReference type="ARBA" id="ARBA00022475"/>
    </source>
</evidence>
<evidence type="ECO:0000256" key="6">
    <source>
        <dbReference type="ARBA" id="ARBA00023136"/>
    </source>
</evidence>
<evidence type="ECO:0000256" key="5">
    <source>
        <dbReference type="ARBA" id="ARBA00022989"/>
    </source>
</evidence>
<dbReference type="EMBL" id="JAAIWK010000002">
    <property type="protein sequence ID" value="NEY18650.1"/>
    <property type="molecule type" value="Genomic_DNA"/>
</dbReference>
<evidence type="ECO:0000256" key="8">
    <source>
        <dbReference type="HAMAP-Rule" id="MF_00912"/>
    </source>
</evidence>
<protein>
    <recommendedName>
        <fullName evidence="8">Cell division protein DivIB</fullName>
    </recommendedName>
</protein>
<comment type="function">
    <text evidence="8">Cell division protein that may be involved in stabilizing or promoting the assembly of the division complex.</text>
</comment>
<keyword evidence="7 8" id="KW-0131">Cell cycle</keyword>
<dbReference type="PANTHER" id="PTHR37820">
    <property type="entry name" value="CELL DIVISION PROTEIN DIVIB"/>
    <property type="match status" value="1"/>
</dbReference>
<proteinExistence type="inferred from homology"/>
<dbReference type="Gene3D" id="3.10.20.310">
    <property type="entry name" value="membrane protein fhac"/>
    <property type="match status" value="1"/>
</dbReference>
<keyword evidence="5 8" id="KW-1133">Transmembrane helix</keyword>
<dbReference type="AlphaFoldDB" id="A0A6M0P432"/>